<evidence type="ECO:0000256" key="1">
    <source>
        <dbReference type="ARBA" id="ARBA00004651"/>
    </source>
</evidence>
<evidence type="ECO:0000256" key="5">
    <source>
        <dbReference type="ARBA" id="ARBA00023136"/>
    </source>
</evidence>
<dbReference type="GO" id="GO:0005886">
    <property type="term" value="C:plasma membrane"/>
    <property type="evidence" value="ECO:0007669"/>
    <property type="project" value="UniProtKB-SubCell"/>
</dbReference>
<dbReference type="PANTHER" id="PTHR30250:SF26">
    <property type="entry name" value="PSMA PROTEIN"/>
    <property type="match status" value="1"/>
</dbReference>
<comment type="subcellular location">
    <subcellularLocation>
        <location evidence="1">Cell membrane</location>
        <topology evidence="1">Multi-pass membrane protein</topology>
    </subcellularLocation>
</comment>
<dbReference type="RefSeq" id="WP_009916343.1">
    <property type="nucleotide sequence ID" value="NZ_CP013380.1"/>
</dbReference>
<sequence>MDSTAIHRIWQTMQAQGFAHVAQMAMRFVEVPLFLHYWGAARYGEWLVLFAIPAYFSIADLGFNSVAAHEMTMKTAQGKREEALTIFQSVSLIVFGLSAILLLSITLLSHTLLSWMPRADEAVVGIAQSDVVFYLALYVIAHIQIGTLQTGFYSQGMYGRGILLFSTLQFVEFLFAAVTVALGGGLLQVSQVYAGAACLGYLAYWGITAHYLPWLRYGFSGFRWRTVVRLGRPAVAALMFPVGQAMNHQGMRLVVGFVAGPGAVTLFVASRMLTAIAVKLQDAVGQALEPEYARAHGKSDRATVQQLLLHGMQATTWLSVVTLGAMLVCGERLFPHWTGGQVAFNRILVLVLAASTIVNAVWSNVMKIAYAANRHTKIAVIFFLGYSAACIVALPLTTAAGPVGAALALLIAEVGIALCVVPIALRMAEIGLMTCIGAVGKPPIHQALDLVRRSTLRFAKKGGEQDV</sequence>
<dbReference type="Proteomes" id="UP000594943">
    <property type="component" value="Chromosome 1"/>
</dbReference>
<evidence type="ECO:0000256" key="3">
    <source>
        <dbReference type="ARBA" id="ARBA00022692"/>
    </source>
</evidence>
<organism evidence="6 7">
    <name type="scientific">Burkholderia humptydooensis</name>
    <dbReference type="NCBI Taxonomy" id="430531"/>
    <lineage>
        <taxon>Bacteria</taxon>
        <taxon>Pseudomonadati</taxon>
        <taxon>Pseudomonadota</taxon>
        <taxon>Betaproteobacteria</taxon>
        <taxon>Burkholderiales</taxon>
        <taxon>Burkholderiaceae</taxon>
        <taxon>Burkholderia</taxon>
        <taxon>pseudomallei group</taxon>
    </lineage>
</organism>
<evidence type="ECO:0000256" key="2">
    <source>
        <dbReference type="ARBA" id="ARBA00022475"/>
    </source>
</evidence>
<reference evidence="6 7" key="1">
    <citation type="submission" date="2020-12" db="EMBL/GenBank/DDBJ databases">
        <title>FDA dAtabase for Regulatory Grade micrObial Sequences (FDA-ARGOS): Supporting development and validation of Infectious Disease Dx tests.</title>
        <authorList>
            <person name="Nelson B."/>
            <person name="Plummer A."/>
            <person name="Tallon L."/>
            <person name="Sadzewicz L."/>
            <person name="Zhao X."/>
            <person name="Boylan J."/>
            <person name="Ott S."/>
            <person name="Bowen H."/>
            <person name="Vavikolanu K."/>
            <person name="Mehta A."/>
            <person name="Aluvathingal J."/>
            <person name="Nadendla S."/>
            <person name="Myers T."/>
            <person name="Yan Y."/>
            <person name="Sichtig H."/>
        </authorList>
    </citation>
    <scope>NUCLEOTIDE SEQUENCE [LARGE SCALE GENOMIC DNA]</scope>
    <source>
        <strain evidence="6 7">FDAARGOS_899</strain>
    </source>
</reference>
<dbReference type="InterPro" id="IPR050833">
    <property type="entry name" value="Poly_Biosynth_Transport"/>
</dbReference>
<keyword evidence="4" id="KW-1133">Transmembrane helix</keyword>
<keyword evidence="5" id="KW-0472">Membrane</keyword>
<dbReference type="EMBL" id="CP065686">
    <property type="protein sequence ID" value="QPS42175.1"/>
    <property type="molecule type" value="Genomic_DNA"/>
</dbReference>
<evidence type="ECO:0000256" key="4">
    <source>
        <dbReference type="ARBA" id="ARBA00022989"/>
    </source>
</evidence>
<name>A0A7U4SSA6_9BURK</name>
<dbReference type="KEGG" id="bhg:I6G56_11055"/>
<dbReference type="PANTHER" id="PTHR30250">
    <property type="entry name" value="PST FAMILY PREDICTED COLANIC ACID TRANSPORTER"/>
    <property type="match status" value="1"/>
</dbReference>
<accession>A0A7T2WWN0</accession>
<keyword evidence="3" id="KW-0812">Transmembrane</keyword>
<proteinExistence type="predicted"/>
<dbReference type="AlphaFoldDB" id="A0A7U4SSA6"/>
<gene>
    <name evidence="6" type="ORF">I6G56_11055</name>
</gene>
<evidence type="ECO:0000313" key="7">
    <source>
        <dbReference type="Proteomes" id="UP000594943"/>
    </source>
</evidence>
<evidence type="ECO:0000313" key="6">
    <source>
        <dbReference type="EMBL" id="QPS42175.1"/>
    </source>
</evidence>
<protein>
    <submittedName>
        <fullName evidence="6">Uncharacterized protein</fullName>
    </submittedName>
</protein>
<accession>A0A7U4SSA6</accession>
<keyword evidence="2" id="KW-1003">Cell membrane</keyword>